<dbReference type="Gene3D" id="2.60.40.10">
    <property type="entry name" value="Immunoglobulins"/>
    <property type="match status" value="2"/>
</dbReference>
<gene>
    <name evidence="2" type="ORF">MCOR_3272</name>
</gene>
<dbReference type="EMBL" id="CACVKT020000574">
    <property type="protein sequence ID" value="CAC5360980.1"/>
    <property type="molecule type" value="Genomic_DNA"/>
</dbReference>
<dbReference type="SUPFAM" id="SSF48726">
    <property type="entry name" value="Immunoglobulin"/>
    <property type="match status" value="3"/>
</dbReference>
<proteinExistence type="predicted"/>
<accession>A0A6J8A622</accession>
<reference evidence="2 3" key="1">
    <citation type="submission" date="2020-06" db="EMBL/GenBank/DDBJ databases">
        <authorList>
            <person name="Li R."/>
            <person name="Bekaert M."/>
        </authorList>
    </citation>
    <scope>NUCLEOTIDE SEQUENCE [LARGE SCALE GENOMIC DNA]</scope>
    <source>
        <strain evidence="3">wild</strain>
    </source>
</reference>
<dbReference type="AlphaFoldDB" id="A0A6J8A622"/>
<protein>
    <recommendedName>
        <fullName evidence="1">Immunoglobulin domain-containing protein</fullName>
    </recommendedName>
</protein>
<dbReference type="OrthoDB" id="10584363at2759"/>
<name>A0A6J8A622_MYTCO</name>
<evidence type="ECO:0000313" key="2">
    <source>
        <dbReference type="EMBL" id="CAC5360980.1"/>
    </source>
</evidence>
<sequence>MFIYCGLIVGYIVYTIACGDNKTLLADFTPPDGQIDSVKWTYQGSIVSHENAEGGTLECPSLKLTMVSLDQSGVYVCIISCNLGERQEQKVFHFKLLVTPKQYEVKIGESVKLLKFLKNCQQVRKVEWTHSNNTITTNSCFYTGGDVANPVLKVNCFATSDSGLYHCRVESGQTVSRKWFSANLKIKEQQEVNVGERIVLLKKLGPSADVRSVVWTHDKRSLVSELYCVYEGGTIECPALTIPVVSTQNAGKYECILEMNQGEFRMYRVILDVIGKYTKTV</sequence>
<keyword evidence="3" id="KW-1185">Reference proteome</keyword>
<dbReference type="InterPro" id="IPR036179">
    <property type="entry name" value="Ig-like_dom_sf"/>
</dbReference>
<feature type="domain" description="Immunoglobulin" evidence="1">
    <location>
        <begin position="11"/>
        <end position="99"/>
    </location>
</feature>
<dbReference type="InterPro" id="IPR013783">
    <property type="entry name" value="Ig-like_fold"/>
</dbReference>
<dbReference type="Proteomes" id="UP000507470">
    <property type="component" value="Unassembled WGS sequence"/>
</dbReference>
<dbReference type="InterPro" id="IPR003599">
    <property type="entry name" value="Ig_sub"/>
</dbReference>
<organism evidence="2 3">
    <name type="scientific">Mytilus coruscus</name>
    <name type="common">Sea mussel</name>
    <dbReference type="NCBI Taxonomy" id="42192"/>
    <lineage>
        <taxon>Eukaryota</taxon>
        <taxon>Metazoa</taxon>
        <taxon>Spiralia</taxon>
        <taxon>Lophotrochozoa</taxon>
        <taxon>Mollusca</taxon>
        <taxon>Bivalvia</taxon>
        <taxon>Autobranchia</taxon>
        <taxon>Pteriomorphia</taxon>
        <taxon>Mytilida</taxon>
        <taxon>Mytiloidea</taxon>
        <taxon>Mytilidae</taxon>
        <taxon>Mytilinae</taxon>
        <taxon>Mytilus</taxon>
    </lineage>
</organism>
<feature type="domain" description="Immunoglobulin" evidence="1">
    <location>
        <begin position="100"/>
        <end position="187"/>
    </location>
</feature>
<feature type="domain" description="Immunoglobulin" evidence="1">
    <location>
        <begin position="188"/>
        <end position="274"/>
    </location>
</feature>
<evidence type="ECO:0000259" key="1">
    <source>
        <dbReference type="SMART" id="SM00409"/>
    </source>
</evidence>
<dbReference type="SMART" id="SM00409">
    <property type="entry name" value="IG"/>
    <property type="match status" value="3"/>
</dbReference>
<evidence type="ECO:0000313" key="3">
    <source>
        <dbReference type="Proteomes" id="UP000507470"/>
    </source>
</evidence>